<protein>
    <submittedName>
        <fullName evidence="2">Uncharacterized protein</fullName>
    </submittedName>
</protein>
<dbReference type="PANTHER" id="PTHR37211">
    <property type="entry name" value="EXPRESSED PROTEIN"/>
    <property type="match status" value="1"/>
</dbReference>
<feature type="compositionally biased region" description="Acidic residues" evidence="1">
    <location>
        <begin position="266"/>
        <end position="280"/>
    </location>
</feature>
<sequence length="506" mass="56351">MPKKKQQWTKRREGVETSVKSSSIHSSNGISPSSSMAATVDKYDIYHRAFQSPREEVRNMEKFYAEVAQMPRRRKVPPSYGNVMESEPGSSEDDGDSDPDPDGSHSRTPLILREDFCGTAQISRHWCKSHVGRRAFGRMGLISGGSKVDEEAGPEVERVQLLVGDVLAVGQRGHSVKSKPKAGLPAIPRADIICSFNYAMFFFHGRSQLVEYLTVCRNYGLRKPTGPGDLGGDLMIDMFGGSSVTAAFGESNIQEAEDPNRRRGDDDGDSDDSSEQEQLDTDFSTRDAFARRDKNMGRDNGHRGAALTSTAFHAEFFGVSDMVSTHSKLLIVFIPEVHLHTTTVRPTHIHSFTYRFRVYTLLELKEALEDAGFSEVHVWIAEGVEERKRKKRLGLPPFSSLKNAQPRESRVTPAKQSEWKNHGKSRKGGDRRGGKDKRGGSDRSGARSKLRREVDDDGEEDDEEEDEEDDGQETLDEGLAEYIKVDFALGGMDQMLSYNALLVAVP</sequence>
<feature type="compositionally biased region" description="Basic and acidic residues" evidence="1">
    <location>
        <begin position="417"/>
        <end position="445"/>
    </location>
</feature>
<feature type="region of interest" description="Disordered" evidence="1">
    <location>
        <begin position="1"/>
        <end position="38"/>
    </location>
</feature>
<feature type="region of interest" description="Disordered" evidence="1">
    <location>
        <begin position="250"/>
        <end position="285"/>
    </location>
</feature>
<feature type="compositionally biased region" description="Acidic residues" evidence="1">
    <location>
        <begin position="90"/>
        <end position="101"/>
    </location>
</feature>
<evidence type="ECO:0000256" key="1">
    <source>
        <dbReference type="SAM" id="MobiDB-lite"/>
    </source>
</evidence>
<organism evidence="2 3">
    <name type="scientific">Gonapodya prolifera (strain JEL478)</name>
    <name type="common">Monoblepharis prolifera</name>
    <dbReference type="NCBI Taxonomy" id="1344416"/>
    <lineage>
        <taxon>Eukaryota</taxon>
        <taxon>Fungi</taxon>
        <taxon>Fungi incertae sedis</taxon>
        <taxon>Chytridiomycota</taxon>
        <taxon>Chytridiomycota incertae sedis</taxon>
        <taxon>Monoblepharidomycetes</taxon>
        <taxon>Monoblepharidales</taxon>
        <taxon>Gonapodyaceae</taxon>
        <taxon>Gonapodya</taxon>
    </lineage>
</organism>
<keyword evidence="3" id="KW-1185">Reference proteome</keyword>
<feature type="region of interest" description="Disordered" evidence="1">
    <location>
        <begin position="67"/>
        <end position="109"/>
    </location>
</feature>
<evidence type="ECO:0000313" key="2">
    <source>
        <dbReference type="EMBL" id="KXS15721.1"/>
    </source>
</evidence>
<name>A0A139AFY2_GONPJ</name>
<feature type="region of interest" description="Disordered" evidence="1">
    <location>
        <begin position="395"/>
        <end position="478"/>
    </location>
</feature>
<proteinExistence type="predicted"/>
<evidence type="ECO:0000313" key="3">
    <source>
        <dbReference type="Proteomes" id="UP000070544"/>
    </source>
</evidence>
<dbReference type="OrthoDB" id="3342809at2759"/>
<dbReference type="Proteomes" id="UP000070544">
    <property type="component" value="Unassembled WGS sequence"/>
</dbReference>
<gene>
    <name evidence="2" type="ORF">M427DRAFT_134959</name>
</gene>
<dbReference type="EMBL" id="KQ965760">
    <property type="protein sequence ID" value="KXS15721.1"/>
    <property type="molecule type" value="Genomic_DNA"/>
</dbReference>
<reference evidence="2 3" key="1">
    <citation type="journal article" date="2015" name="Genome Biol. Evol.">
        <title>Phylogenomic analyses indicate that early fungi evolved digesting cell walls of algal ancestors of land plants.</title>
        <authorList>
            <person name="Chang Y."/>
            <person name="Wang S."/>
            <person name="Sekimoto S."/>
            <person name="Aerts A.L."/>
            <person name="Choi C."/>
            <person name="Clum A."/>
            <person name="LaButti K.M."/>
            <person name="Lindquist E.A."/>
            <person name="Yee Ngan C."/>
            <person name="Ohm R.A."/>
            <person name="Salamov A.A."/>
            <person name="Grigoriev I.V."/>
            <person name="Spatafora J.W."/>
            <person name="Berbee M.L."/>
        </authorList>
    </citation>
    <scope>NUCLEOTIDE SEQUENCE [LARGE SCALE GENOMIC DNA]</scope>
    <source>
        <strain evidence="2 3">JEL478</strain>
    </source>
</reference>
<dbReference type="PANTHER" id="PTHR37211:SF1">
    <property type="entry name" value="EXPRESSED PROTEIN"/>
    <property type="match status" value="1"/>
</dbReference>
<feature type="compositionally biased region" description="Low complexity" evidence="1">
    <location>
        <begin position="18"/>
        <end position="35"/>
    </location>
</feature>
<feature type="compositionally biased region" description="Acidic residues" evidence="1">
    <location>
        <begin position="455"/>
        <end position="478"/>
    </location>
</feature>
<accession>A0A139AFY2</accession>
<dbReference type="AlphaFoldDB" id="A0A139AFY2"/>